<feature type="transmembrane region" description="Helical" evidence="2">
    <location>
        <begin position="128"/>
        <end position="146"/>
    </location>
</feature>
<evidence type="ECO:0000256" key="2">
    <source>
        <dbReference type="SAM" id="Phobius"/>
    </source>
</evidence>
<feature type="transmembrane region" description="Helical" evidence="2">
    <location>
        <begin position="273"/>
        <end position="297"/>
    </location>
</feature>
<dbReference type="Pfam" id="PF01757">
    <property type="entry name" value="Acyl_transf_3"/>
    <property type="match status" value="1"/>
</dbReference>
<keyword evidence="4" id="KW-0012">Acyltransferase</keyword>
<dbReference type="GO" id="GO:0016747">
    <property type="term" value="F:acyltransferase activity, transferring groups other than amino-acyl groups"/>
    <property type="evidence" value="ECO:0007669"/>
    <property type="project" value="InterPro"/>
</dbReference>
<evidence type="ECO:0000256" key="1">
    <source>
        <dbReference type="SAM" id="MobiDB-lite"/>
    </source>
</evidence>
<feature type="transmembrane region" description="Helical" evidence="2">
    <location>
        <begin position="231"/>
        <end position="252"/>
    </location>
</feature>
<dbReference type="AlphaFoldDB" id="A0A0D6P970"/>
<dbReference type="PANTHER" id="PTHR37312">
    <property type="entry name" value="MEMBRANE-BOUND ACYLTRANSFERASE YKRP-RELATED"/>
    <property type="match status" value="1"/>
</dbReference>
<reference evidence="4 5" key="1">
    <citation type="submission" date="2012-11" db="EMBL/GenBank/DDBJ databases">
        <title>Whole genome sequence of Acidisphaera rubrifaciens HS-AP3.</title>
        <authorList>
            <person name="Azuma Y."/>
            <person name="Higashiura N."/>
            <person name="Hirakawa H."/>
            <person name="Matsushita K."/>
        </authorList>
    </citation>
    <scope>NUCLEOTIDE SEQUENCE [LARGE SCALE GENOMIC DNA]</scope>
    <source>
        <strain evidence="4 5">HS-AP3</strain>
    </source>
</reference>
<feature type="transmembrane region" description="Helical" evidence="2">
    <location>
        <begin position="79"/>
        <end position="102"/>
    </location>
</feature>
<proteinExistence type="predicted"/>
<gene>
    <name evidence="4" type="ORF">Asru_0749_02</name>
</gene>
<evidence type="ECO:0000313" key="4">
    <source>
        <dbReference type="EMBL" id="GAN78310.1"/>
    </source>
</evidence>
<evidence type="ECO:0000313" key="5">
    <source>
        <dbReference type="Proteomes" id="UP000032680"/>
    </source>
</evidence>
<feature type="compositionally biased region" description="Low complexity" evidence="1">
    <location>
        <begin position="345"/>
        <end position="357"/>
    </location>
</feature>
<protein>
    <submittedName>
        <fullName evidence="4">Acyltransferase</fullName>
    </submittedName>
</protein>
<dbReference type="Proteomes" id="UP000032680">
    <property type="component" value="Unassembled WGS sequence"/>
</dbReference>
<sequence>MAARREDIERAKGLAIVLVVFGHLVARAEPAGLTWYEPLRAAVYSFHMPLFFYLSGLAAALAGPPAAYWPYLRGRARRLLVPYAAFGLLILAGKLAAARIVAVDHVPASFGAGLAALFWRTGDSPAGSVWYLAVLFACAAALPPLLRYLGPGRALLLAGLLFLLPLPPLLWADRVGGYAVFFAAGVAAGRHDTAWTRWRDRVWPVCFLLLLVLLAGIVAGAVPAGRIDAGAAGRVTLLLAGLLAMPALHGAVAAGSVRRDRVLLALGRGSFAIYLLNTITIGLAKAALLTAGLAWTAADFPRLAVALMAAGLGGPLLLAAPWRYSRESWASARPAFGGPGTRNASVTSPSRVSSSPH</sequence>
<feature type="domain" description="Acyltransferase 3" evidence="3">
    <location>
        <begin position="7"/>
        <end position="319"/>
    </location>
</feature>
<feature type="region of interest" description="Disordered" evidence="1">
    <location>
        <begin position="335"/>
        <end position="357"/>
    </location>
</feature>
<comment type="caution">
    <text evidence="4">The sequence shown here is derived from an EMBL/GenBank/DDBJ whole genome shotgun (WGS) entry which is preliminary data.</text>
</comment>
<name>A0A0D6P970_9PROT</name>
<feature type="transmembrane region" description="Helical" evidence="2">
    <location>
        <begin position="303"/>
        <end position="324"/>
    </location>
</feature>
<keyword evidence="2" id="KW-1133">Transmembrane helix</keyword>
<keyword evidence="2" id="KW-0812">Transmembrane</keyword>
<evidence type="ECO:0000259" key="3">
    <source>
        <dbReference type="Pfam" id="PF01757"/>
    </source>
</evidence>
<dbReference type="EMBL" id="BANB01000748">
    <property type="protein sequence ID" value="GAN78310.1"/>
    <property type="molecule type" value="Genomic_DNA"/>
</dbReference>
<dbReference type="PANTHER" id="PTHR37312:SF1">
    <property type="entry name" value="MEMBRANE-BOUND ACYLTRANSFERASE YKRP-RELATED"/>
    <property type="match status" value="1"/>
</dbReference>
<keyword evidence="4" id="KW-0808">Transferase</keyword>
<feature type="transmembrane region" description="Helical" evidence="2">
    <location>
        <begin position="153"/>
        <end position="171"/>
    </location>
</feature>
<feature type="transmembrane region" description="Helical" evidence="2">
    <location>
        <begin position="177"/>
        <end position="195"/>
    </location>
</feature>
<dbReference type="InterPro" id="IPR052734">
    <property type="entry name" value="Nod_factor_acetyltransferase"/>
</dbReference>
<feature type="transmembrane region" description="Helical" evidence="2">
    <location>
        <begin position="52"/>
        <end position="72"/>
    </location>
</feature>
<organism evidence="4 5">
    <name type="scientific">Acidisphaera rubrifaciens HS-AP3</name>
    <dbReference type="NCBI Taxonomy" id="1231350"/>
    <lineage>
        <taxon>Bacteria</taxon>
        <taxon>Pseudomonadati</taxon>
        <taxon>Pseudomonadota</taxon>
        <taxon>Alphaproteobacteria</taxon>
        <taxon>Acetobacterales</taxon>
        <taxon>Acetobacteraceae</taxon>
        <taxon>Acidisphaera</taxon>
    </lineage>
</organism>
<keyword evidence="5" id="KW-1185">Reference proteome</keyword>
<keyword evidence="2" id="KW-0472">Membrane</keyword>
<dbReference type="InterPro" id="IPR002656">
    <property type="entry name" value="Acyl_transf_3_dom"/>
</dbReference>
<accession>A0A0D6P970</accession>
<feature type="transmembrane region" description="Helical" evidence="2">
    <location>
        <begin position="202"/>
        <end position="225"/>
    </location>
</feature>